<dbReference type="NCBIfam" id="TIGR01863">
    <property type="entry name" value="cas_Csd1"/>
    <property type="match status" value="1"/>
</dbReference>
<reference evidence="1 2" key="1">
    <citation type="journal article" date="2014" name="Int. J. Syst. Evol. Microbiol.">
        <title>Streptomyces hoynatensis sp. nov., isolated from deep marine sediment.</title>
        <authorList>
            <person name="Veyisoglu A."/>
            <person name="Sahin N."/>
        </authorList>
    </citation>
    <scope>NUCLEOTIDE SEQUENCE [LARGE SCALE GENOMIC DNA]</scope>
    <source>
        <strain evidence="1 2">KCTC 29097</strain>
    </source>
</reference>
<gene>
    <name evidence="1" type="primary">cas8c</name>
    <name evidence="1" type="ORF">D7294_21995</name>
</gene>
<dbReference type="InterPro" id="IPR010144">
    <property type="entry name" value="CRISPR-assoc_prot_Csd1-typ"/>
</dbReference>
<protein>
    <submittedName>
        <fullName evidence="1">Type I-C CRISPR-associated protein Cas8c/Csd1</fullName>
    </submittedName>
</protein>
<comment type="caution">
    <text evidence="1">The sequence shown here is derived from an EMBL/GenBank/DDBJ whole genome shotgun (WGS) entry which is preliminary data.</text>
</comment>
<proteinExistence type="predicted"/>
<sequence length="616" mass="67939">MCSRWRNRCPSRLSRCPPDRGAQTPESGERIVLLKLLTDQAARIPELPPPHYRAKQIHWVVSITADGARVGVSDVRPPKGSSVPPQIMPVPHTYRSGKLPPANLLVDTAQYVLGVPKPDPTTGEITQAATEEARRRHEEYLTLLRQWASTNSGERSVAALLRFLDDNSLTSLAEGEGIAAGDIVALLVADTWLHTLPSAQKAWAETVRRRKAGGTPPGLCLVCGETRPLLATIPESVKAGAIPSSGRGRDAQLVSINAAAHGRGGISDGLAGTPVCEECGSRAMAVLNHLLAAPEHHRRGPDHVFLWWTREPVQEKITHALYDADPDPKDIAHFFDALRREADPTSLEDVDSNDFFGLTLTLNNARVVVRDWVNTSVERVKANFGAWYRDHAVYDGWQDRDRYLPLWLLAAASGRRDTARNRYVADTGHHGLERTLLHSALHRAGPPAQLLPHLLQRIRADGHIDAARIALLRLILIRVYQERELVSRLDENNTDPAYLCGRAFAVLESIQRKALGPDVNTTLRDKYFRTAMTAPAAVFATLRRDAVGHLKRLRRDNAGARVALEKRLGEVFAAMDGHAGIPLTFNPREQGIFIIGYEQQRAADFAAAREHGDGDQ</sequence>
<name>A0A3A9YVI2_9ACTN</name>
<dbReference type="AlphaFoldDB" id="A0A3A9YVI2"/>
<organism evidence="1 2">
    <name type="scientific">Streptomyces hoynatensis</name>
    <dbReference type="NCBI Taxonomy" id="1141874"/>
    <lineage>
        <taxon>Bacteria</taxon>
        <taxon>Bacillati</taxon>
        <taxon>Actinomycetota</taxon>
        <taxon>Actinomycetes</taxon>
        <taxon>Kitasatosporales</taxon>
        <taxon>Streptomycetaceae</taxon>
        <taxon>Streptomyces</taxon>
    </lineage>
</organism>
<dbReference type="EMBL" id="RBAL01000014">
    <property type="protein sequence ID" value="RKN39247.1"/>
    <property type="molecule type" value="Genomic_DNA"/>
</dbReference>
<keyword evidence="2" id="KW-1185">Reference proteome</keyword>
<accession>A0A3A9YVI2</accession>
<dbReference type="Proteomes" id="UP000272474">
    <property type="component" value="Unassembled WGS sequence"/>
</dbReference>
<evidence type="ECO:0000313" key="1">
    <source>
        <dbReference type="EMBL" id="RKN39247.1"/>
    </source>
</evidence>
<dbReference type="Pfam" id="PF09709">
    <property type="entry name" value="Cas_Csd1"/>
    <property type="match status" value="1"/>
</dbReference>
<evidence type="ECO:0000313" key="2">
    <source>
        <dbReference type="Proteomes" id="UP000272474"/>
    </source>
</evidence>